<reference evidence="4 5" key="1">
    <citation type="submission" date="2023-07" db="EMBL/GenBank/DDBJ databases">
        <title>Sequencing the genomes of 1000 actinobacteria strains.</title>
        <authorList>
            <person name="Klenk H.-P."/>
        </authorList>
    </citation>
    <scope>NUCLEOTIDE SEQUENCE [LARGE SCALE GENOMIC DNA]</scope>
    <source>
        <strain evidence="4 5">DSM 44709</strain>
    </source>
</reference>
<feature type="compositionally biased region" description="Polar residues" evidence="1">
    <location>
        <begin position="41"/>
        <end position="58"/>
    </location>
</feature>
<name>A0AAE3VWP9_9ACTN</name>
<feature type="region of interest" description="Disordered" evidence="1">
    <location>
        <begin position="38"/>
        <end position="60"/>
    </location>
</feature>
<keyword evidence="2" id="KW-0812">Transmembrane</keyword>
<protein>
    <submittedName>
        <fullName evidence="4">Uncharacterized protein</fullName>
    </submittedName>
</protein>
<sequence>MVTVGACLMLLAGQAAPAMADTSTAGAQAASLTLPGGPVTTPVSAASNSGEQQTQTSGAAPGLGLLGEQTLISAGALVQRAVAYPDGTSVACAGLVGNGGTITVGKDGSCDVSGGGIEINLRGLATVKADAIIASCRAVAGAAPVARASLANASVLLLGLPLRDLSLSAGPNTVVDIPGVATLLLDARSAPSGAGSIRSTALRISLRGTAVAADVGIAGCGRNAVITPVPALAAHTLPVVGAALAAALWLGRHRLRTLVRATPR</sequence>
<evidence type="ECO:0000256" key="1">
    <source>
        <dbReference type="SAM" id="MobiDB-lite"/>
    </source>
</evidence>
<gene>
    <name evidence="4" type="ORF">J2S42_001341</name>
</gene>
<feature type="signal peptide" evidence="3">
    <location>
        <begin position="1"/>
        <end position="20"/>
    </location>
</feature>
<accession>A0AAE3VWP9</accession>
<evidence type="ECO:0000313" key="5">
    <source>
        <dbReference type="Proteomes" id="UP001240236"/>
    </source>
</evidence>
<dbReference type="RefSeq" id="WP_307236265.1">
    <property type="nucleotide sequence ID" value="NZ_JAUSUZ010000001.1"/>
</dbReference>
<feature type="transmembrane region" description="Helical" evidence="2">
    <location>
        <begin position="232"/>
        <end position="250"/>
    </location>
</feature>
<keyword evidence="3" id="KW-0732">Signal</keyword>
<organism evidence="4 5">
    <name type="scientific">Catenuloplanes indicus</name>
    <dbReference type="NCBI Taxonomy" id="137267"/>
    <lineage>
        <taxon>Bacteria</taxon>
        <taxon>Bacillati</taxon>
        <taxon>Actinomycetota</taxon>
        <taxon>Actinomycetes</taxon>
        <taxon>Micromonosporales</taxon>
        <taxon>Micromonosporaceae</taxon>
        <taxon>Catenuloplanes</taxon>
    </lineage>
</organism>
<keyword evidence="2" id="KW-0472">Membrane</keyword>
<evidence type="ECO:0000256" key="3">
    <source>
        <dbReference type="SAM" id="SignalP"/>
    </source>
</evidence>
<dbReference type="AlphaFoldDB" id="A0AAE3VWP9"/>
<evidence type="ECO:0000313" key="4">
    <source>
        <dbReference type="EMBL" id="MDQ0364672.1"/>
    </source>
</evidence>
<keyword evidence="2" id="KW-1133">Transmembrane helix</keyword>
<dbReference type="NCBIfam" id="NF040603">
    <property type="entry name" value="choice_anch_P"/>
    <property type="match status" value="1"/>
</dbReference>
<dbReference type="EMBL" id="JAUSUZ010000001">
    <property type="protein sequence ID" value="MDQ0364672.1"/>
    <property type="molecule type" value="Genomic_DNA"/>
</dbReference>
<keyword evidence="5" id="KW-1185">Reference proteome</keyword>
<dbReference type="Proteomes" id="UP001240236">
    <property type="component" value="Unassembled WGS sequence"/>
</dbReference>
<comment type="caution">
    <text evidence="4">The sequence shown here is derived from an EMBL/GenBank/DDBJ whole genome shotgun (WGS) entry which is preliminary data.</text>
</comment>
<feature type="chain" id="PRO_5042159446" evidence="3">
    <location>
        <begin position="21"/>
        <end position="264"/>
    </location>
</feature>
<proteinExistence type="predicted"/>
<evidence type="ECO:0000256" key="2">
    <source>
        <dbReference type="SAM" id="Phobius"/>
    </source>
</evidence>